<organism evidence="1 2">
    <name type="scientific">Streptomyces xanthochromogenes</name>
    <dbReference type="NCBI Taxonomy" id="67384"/>
    <lineage>
        <taxon>Bacteria</taxon>
        <taxon>Bacillati</taxon>
        <taxon>Actinomycetota</taxon>
        <taxon>Actinomycetes</taxon>
        <taxon>Kitasatosporales</taxon>
        <taxon>Streptomycetaceae</taxon>
        <taxon>Streptomyces</taxon>
    </lineage>
</organism>
<evidence type="ECO:0000313" key="2">
    <source>
        <dbReference type="Proteomes" id="UP000600946"/>
    </source>
</evidence>
<comment type="caution">
    <text evidence="1">The sequence shown here is derived from an EMBL/GenBank/DDBJ whole genome shotgun (WGS) entry which is preliminary data.</text>
</comment>
<gene>
    <name evidence="1" type="ORF">GCM10010326_34370</name>
</gene>
<proteinExistence type="predicted"/>
<accession>A0ABQ3A601</accession>
<dbReference type="Pfam" id="PF13602">
    <property type="entry name" value="ADH_zinc_N_2"/>
    <property type="match status" value="1"/>
</dbReference>
<sequence>MEQPAQRAPRLLLQRLAGRALAKGRFRSRLRNDLTEVFAALQRGDITAQIAAQLPLGRAAEALRLAESGTVTGKVVLTP</sequence>
<dbReference type="Gene3D" id="3.90.180.10">
    <property type="entry name" value="Medium-chain alcohol dehydrogenases, catalytic domain"/>
    <property type="match status" value="1"/>
</dbReference>
<evidence type="ECO:0000313" key="1">
    <source>
        <dbReference type="EMBL" id="GGY37500.1"/>
    </source>
</evidence>
<dbReference type="Proteomes" id="UP000600946">
    <property type="component" value="Unassembled WGS sequence"/>
</dbReference>
<keyword evidence="2" id="KW-1185">Reference proteome</keyword>
<dbReference type="EMBL" id="BMUU01000005">
    <property type="protein sequence ID" value="GGY37500.1"/>
    <property type="molecule type" value="Genomic_DNA"/>
</dbReference>
<reference evidence="2" key="1">
    <citation type="journal article" date="2019" name="Int. J. Syst. Evol. Microbiol.">
        <title>The Global Catalogue of Microorganisms (GCM) 10K type strain sequencing project: providing services to taxonomists for standard genome sequencing and annotation.</title>
        <authorList>
            <consortium name="The Broad Institute Genomics Platform"/>
            <consortium name="The Broad Institute Genome Sequencing Center for Infectious Disease"/>
            <person name="Wu L."/>
            <person name="Ma J."/>
        </authorList>
    </citation>
    <scope>NUCLEOTIDE SEQUENCE [LARGE SCALE GENOMIC DNA]</scope>
    <source>
        <strain evidence="2">JCM 4594</strain>
    </source>
</reference>
<protein>
    <submittedName>
        <fullName evidence="1">Uncharacterized protein</fullName>
    </submittedName>
</protein>
<name>A0ABQ3A601_9ACTN</name>